<dbReference type="Pfam" id="PF00887">
    <property type="entry name" value="ACBP"/>
    <property type="match status" value="1"/>
</dbReference>
<evidence type="ECO:0000256" key="1">
    <source>
        <dbReference type="ARBA" id="ARBA00023121"/>
    </source>
</evidence>
<evidence type="ECO:0000313" key="5">
    <source>
        <dbReference type="Proteomes" id="UP001608902"/>
    </source>
</evidence>
<dbReference type="InterPro" id="IPR035984">
    <property type="entry name" value="Acyl-CoA-binding_sf"/>
</dbReference>
<feature type="domain" description="ACB" evidence="3">
    <location>
        <begin position="3"/>
        <end position="92"/>
    </location>
</feature>
<comment type="caution">
    <text evidence="4">The sequence shown here is derived from an EMBL/GenBank/DDBJ whole genome shotgun (WGS) entry which is preliminary data.</text>
</comment>
<reference evidence="4 5" key="1">
    <citation type="submission" date="2024-08" db="EMBL/GenBank/DDBJ databases">
        <title>Gnathostoma spinigerum genome.</title>
        <authorList>
            <person name="Gonzalez-Bertolin B."/>
            <person name="Monzon S."/>
            <person name="Zaballos A."/>
            <person name="Jimenez P."/>
            <person name="Dekumyoy P."/>
            <person name="Varona S."/>
            <person name="Cuesta I."/>
            <person name="Sumanam S."/>
            <person name="Adisakwattana P."/>
            <person name="Gasser R.B."/>
            <person name="Hernandez-Gonzalez A."/>
            <person name="Young N.D."/>
            <person name="Perteguer M.J."/>
        </authorList>
    </citation>
    <scope>NUCLEOTIDE SEQUENCE [LARGE SCALE GENOMIC DNA]</scope>
    <source>
        <strain evidence="4">AL3</strain>
        <tissue evidence="4">Liver</tissue>
    </source>
</reference>
<keyword evidence="1" id="KW-0446">Lipid-binding</keyword>
<evidence type="ECO:0000259" key="3">
    <source>
        <dbReference type="PROSITE" id="PS51228"/>
    </source>
</evidence>
<dbReference type="EMBL" id="JBGFUD010015857">
    <property type="protein sequence ID" value="MFH4984207.1"/>
    <property type="molecule type" value="Genomic_DNA"/>
</dbReference>
<comment type="function">
    <text evidence="2">Binds medium- and long-chain acyl-CoA esters with very high affinity and may function as an intracellular carrier of acyl-CoA esters.</text>
</comment>
<keyword evidence="5" id="KW-1185">Reference proteome</keyword>
<dbReference type="GO" id="GO:0019915">
    <property type="term" value="P:lipid storage"/>
    <property type="evidence" value="ECO:0007669"/>
    <property type="project" value="UniProtKB-ARBA"/>
</dbReference>
<dbReference type="PANTHER" id="PTHR23310:SF77">
    <property type="entry name" value="LD25952P"/>
    <property type="match status" value="1"/>
</dbReference>
<dbReference type="InterPro" id="IPR014352">
    <property type="entry name" value="FERM/acyl-CoA-bd_prot_sf"/>
</dbReference>
<dbReference type="FunFam" id="1.20.80.10:FF:000010">
    <property type="entry name" value="Acyl-CoA-binding domain-containing protein 5"/>
    <property type="match status" value="1"/>
</dbReference>
<evidence type="ECO:0000313" key="4">
    <source>
        <dbReference type="EMBL" id="MFH4984207.1"/>
    </source>
</evidence>
<name>A0ABD6EYN9_9BILA</name>
<sequence length="119" mass="13900">MSVEDRFEAAVYIVQNLPKEGPVKTSNDRRLNFYSLYKQATIGKVNTEQPSFFHFVERSKWDAWNALGDMPREEAKEKYVEALQSMFDEVAKTVDVLKWLTDSNKDPELPKKFALFMKT</sequence>
<dbReference type="Proteomes" id="UP001608902">
    <property type="component" value="Unassembled WGS sequence"/>
</dbReference>
<proteinExistence type="predicted"/>
<dbReference type="SUPFAM" id="SSF47027">
    <property type="entry name" value="Acyl-CoA binding protein"/>
    <property type="match status" value="1"/>
</dbReference>
<dbReference type="GO" id="GO:0008289">
    <property type="term" value="F:lipid binding"/>
    <property type="evidence" value="ECO:0007669"/>
    <property type="project" value="UniProtKB-KW"/>
</dbReference>
<dbReference type="InterPro" id="IPR000582">
    <property type="entry name" value="Acyl-CoA-binding_protein"/>
</dbReference>
<protein>
    <recommendedName>
        <fullName evidence="3">ACB domain-containing protein</fullName>
    </recommendedName>
</protein>
<dbReference type="Gene3D" id="1.20.80.10">
    <property type="match status" value="1"/>
</dbReference>
<dbReference type="PANTHER" id="PTHR23310">
    <property type="entry name" value="ACYL-COA-BINDING PROTEIN, ACBP"/>
    <property type="match status" value="1"/>
</dbReference>
<dbReference type="AlphaFoldDB" id="A0ABD6EYN9"/>
<organism evidence="4 5">
    <name type="scientific">Gnathostoma spinigerum</name>
    <dbReference type="NCBI Taxonomy" id="75299"/>
    <lineage>
        <taxon>Eukaryota</taxon>
        <taxon>Metazoa</taxon>
        <taxon>Ecdysozoa</taxon>
        <taxon>Nematoda</taxon>
        <taxon>Chromadorea</taxon>
        <taxon>Rhabditida</taxon>
        <taxon>Spirurina</taxon>
        <taxon>Gnathostomatomorpha</taxon>
        <taxon>Gnathostomatoidea</taxon>
        <taxon>Gnathostomatidae</taxon>
        <taxon>Gnathostoma</taxon>
    </lineage>
</organism>
<gene>
    <name evidence="4" type="ORF">AB6A40_010916</name>
</gene>
<dbReference type="PROSITE" id="PS51228">
    <property type="entry name" value="ACB_2"/>
    <property type="match status" value="1"/>
</dbReference>
<dbReference type="PRINTS" id="PR00689">
    <property type="entry name" value="ACOABINDINGP"/>
</dbReference>
<accession>A0ABD6EYN9</accession>
<evidence type="ECO:0000256" key="2">
    <source>
        <dbReference type="ARBA" id="ARBA00059808"/>
    </source>
</evidence>